<dbReference type="EMBL" id="BK068100">
    <property type="protein sequence ID" value="DBA55503.1"/>
    <property type="molecule type" value="Genomic_DNA"/>
</dbReference>
<reference evidence="2" key="1">
    <citation type="journal article" date="2023" name="Microbiome">
        <title>Phages are unrecognized players in the ecology of the oral pathogen Porphyromonas gingivalis.</title>
        <authorList>
            <person name="Matrishin C.B."/>
            <person name="Haase E.M."/>
            <person name="Dewhirst F.E."/>
            <person name="Mark Welch J.L."/>
            <person name="Miranda-Sanchez F."/>
            <person name="Chen T."/>
            <person name="MacFarland D.C."/>
            <person name="Kauffman K.M."/>
        </authorList>
    </citation>
    <scope>NUCLEOTIDE SEQUENCE</scope>
</reference>
<accession>A0AAT9J8J4</accession>
<feature type="region of interest" description="Disordered" evidence="1">
    <location>
        <begin position="56"/>
        <end position="78"/>
    </location>
</feature>
<sequence length="78" mass="9173">MRQQPPRSFDEGEPRPLERRGFSLAQSDFFPRRQCRRQSHFFPALAGSEGGHFFPSLRRETNGIPRTPYDKKRRLNGI</sequence>
<proteinExistence type="predicted"/>
<evidence type="ECO:0000256" key="1">
    <source>
        <dbReference type="SAM" id="MobiDB-lite"/>
    </source>
</evidence>
<feature type="region of interest" description="Disordered" evidence="1">
    <location>
        <begin position="1"/>
        <end position="24"/>
    </location>
</feature>
<organism evidence="2">
    <name type="scientific">Porphyromonas phage phage019a_ATCC49417</name>
    <dbReference type="NCBI Taxonomy" id="3154109"/>
    <lineage>
        <taxon>Viruses</taxon>
    </lineage>
</organism>
<evidence type="ECO:0000313" key="2">
    <source>
        <dbReference type="EMBL" id="DBA55503.1"/>
    </source>
</evidence>
<name>A0AAT9J8J4_9VIRU</name>
<protein>
    <submittedName>
        <fullName evidence="2">Uncharacterized protein</fullName>
    </submittedName>
</protein>
<feature type="compositionally biased region" description="Basic and acidic residues" evidence="1">
    <location>
        <begin position="8"/>
        <end position="21"/>
    </location>
</feature>
<reference evidence="2" key="2">
    <citation type="submission" date="2024-05" db="EMBL/GenBank/DDBJ databases">
        <authorList>
            <person name="Matrishin C.B."/>
            <person name="Kauffman K.M."/>
        </authorList>
    </citation>
    <scope>NUCLEOTIDE SEQUENCE</scope>
</reference>